<reference evidence="9" key="1">
    <citation type="journal article" date="2019" name="Int. J. Syst. Evol. Microbiol.">
        <title>The Global Catalogue of Microorganisms (GCM) 10K type strain sequencing project: providing services to taxonomists for standard genome sequencing and annotation.</title>
        <authorList>
            <consortium name="The Broad Institute Genomics Platform"/>
            <consortium name="The Broad Institute Genome Sequencing Center for Infectious Disease"/>
            <person name="Wu L."/>
            <person name="Ma J."/>
        </authorList>
    </citation>
    <scope>NUCLEOTIDE SEQUENCE [LARGE SCALE GENOMIC DNA]</scope>
    <source>
        <strain evidence="9">CGMCC 1.12192</strain>
    </source>
</reference>
<dbReference type="InterPro" id="IPR022790">
    <property type="entry name" value="GH26_dom"/>
</dbReference>
<feature type="domain" description="SLH" evidence="6">
    <location>
        <begin position="774"/>
        <end position="837"/>
    </location>
</feature>
<name>A0ABV9R2J2_9MICO</name>
<dbReference type="PROSITE" id="PS51272">
    <property type="entry name" value="SLH"/>
    <property type="match status" value="1"/>
</dbReference>
<dbReference type="Pfam" id="PF02156">
    <property type="entry name" value="Glyco_hydro_26"/>
    <property type="match status" value="1"/>
</dbReference>
<feature type="chain" id="PRO_5047500461" evidence="5">
    <location>
        <begin position="29"/>
        <end position="973"/>
    </location>
</feature>
<dbReference type="SUPFAM" id="SSF49785">
    <property type="entry name" value="Galactose-binding domain-like"/>
    <property type="match status" value="1"/>
</dbReference>
<comment type="caution">
    <text evidence="8">The sequence shown here is derived from an EMBL/GenBank/DDBJ whole genome shotgun (WGS) entry which is preliminary data.</text>
</comment>
<dbReference type="Pfam" id="PF00395">
    <property type="entry name" value="SLH"/>
    <property type="match status" value="2"/>
</dbReference>
<dbReference type="Gene3D" id="3.20.20.80">
    <property type="entry name" value="Glycosidases"/>
    <property type="match status" value="1"/>
</dbReference>
<dbReference type="PROSITE" id="PS51764">
    <property type="entry name" value="GH26"/>
    <property type="match status" value="1"/>
</dbReference>
<dbReference type="EMBL" id="JBHSJC010000001">
    <property type="protein sequence ID" value="MFC4828316.1"/>
    <property type="molecule type" value="Genomic_DNA"/>
</dbReference>
<evidence type="ECO:0000256" key="3">
    <source>
        <dbReference type="ARBA" id="ARBA00023295"/>
    </source>
</evidence>
<evidence type="ECO:0000256" key="1">
    <source>
        <dbReference type="ARBA" id="ARBA00007754"/>
    </source>
</evidence>
<evidence type="ECO:0000313" key="9">
    <source>
        <dbReference type="Proteomes" id="UP001595960"/>
    </source>
</evidence>
<dbReference type="Gene3D" id="2.60.40.10">
    <property type="entry name" value="Immunoglobulins"/>
    <property type="match status" value="1"/>
</dbReference>
<dbReference type="PROSITE" id="PS51318">
    <property type="entry name" value="TAT"/>
    <property type="match status" value="1"/>
</dbReference>
<evidence type="ECO:0000256" key="5">
    <source>
        <dbReference type="SAM" id="SignalP"/>
    </source>
</evidence>
<comment type="similarity">
    <text evidence="1 4">Belongs to the glycosyl hydrolase 26 family.</text>
</comment>
<accession>A0ABV9R2J2</accession>
<feature type="signal peptide" evidence="5">
    <location>
        <begin position="1"/>
        <end position="28"/>
    </location>
</feature>
<dbReference type="InterPro" id="IPR013783">
    <property type="entry name" value="Ig-like_fold"/>
</dbReference>
<dbReference type="InterPro" id="IPR014756">
    <property type="entry name" value="Ig_E-set"/>
</dbReference>
<organism evidence="8 9">
    <name type="scientific">Agromyces aurantiacus</name>
    <dbReference type="NCBI Taxonomy" id="165814"/>
    <lineage>
        <taxon>Bacteria</taxon>
        <taxon>Bacillati</taxon>
        <taxon>Actinomycetota</taxon>
        <taxon>Actinomycetes</taxon>
        <taxon>Micrococcales</taxon>
        <taxon>Microbacteriaceae</taxon>
        <taxon>Agromyces</taxon>
    </lineage>
</organism>
<dbReference type="PANTHER" id="PTHR40079">
    <property type="entry name" value="MANNAN ENDO-1,4-BETA-MANNOSIDASE E-RELATED"/>
    <property type="match status" value="1"/>
</dbReference>
<protein>
    <submittedName>
        <fullName evidence="8">Glycosyl hydrolase</fullName>
    </submittedName>
</protein>
<keyword evidence="9" id="KW-1185">Reference proteome</keyword>
<dbReference type="RefSeq" id="WP_204391344.1">
    <property type="nucleotide sequence ID" value="NZ_JAFBBW010000001.1"/>
</dbReference>
<dbReference type="InterPro" id="IPR017853">
    <property type="entry name" value="GH"/>
</dbReference>
<dbReference type="PANTHER" id="PTHR40079:SF4">
    <property type="entry name" value="GH26 DOMAIN-CONTAINING PROTEIN-RELATED"/>
    <property type="match status" value="1"/>
</dbReference>
<proteinExistence type="inferred from homology"/>
<keyword evidence="2 4" id="KW-0378">Hydrolase</keyword>
<dbReference type="Proteomes" id="UP001595960">
    <property type="component" value="Unassembled WGS sequence"/>
</dbReference>
<dbReference type="PRINTS" id="PR00739">
    <property type="entry name" value="GLHYDRLASE26"/>
</dbReference>
<keyword evidence="5" id="KW-0732">Signal</keyword>
<dbReference type="Gene3D" id="2.60.120.260">
    <property type="entry name" value="Galactose-binding domain-like"/>
    <property type="match status" value="1"/>
</dbReference>
<evidence type="ECO:0000256" key="4">
    <source>
        <dbReference type="PROSITE-ProRule" id="PRU01100"/>
    </source>
</evidence>
<dbReference type="InterPro" id="IPR008979">
    <property type="entry name" value="Galactose-bd-like_sf"/>
</dbReference>
<feature type="active site" description="Proton donor" evidence="4">
    <location>
        <position position="218"/>
    </location>
</feature>
<gene>
    <name evidence="8" type="ORF">ACFPER_05915</name>
</gene>
<dbReference type="SUPFAM" id="SSF81296">
    <property type="entry name" value="E set domains"/>
    <property type="match status" value="1"/>
</dbReference>
<sequence>MNRTTTRLRRALVTTVAAFATLAATALASAPVAASPLRAAPVEPTSSSVDLVDADATPETRSLFAYLRDVRGQGILFGHQHATDYGESFAERDGVAADVLAATGDYPAVFGFDTLTIEGRERPGLPENTREENALLLADGIREATSHGAISTLSMHMENVVTGDSFYDTTGDTLRAVLPGGSHHDDLVAYLDLVALTAHSAVDDDGNAIPIVFRPWHENAGSWFWWGASFGSPGEYAELFRFTVEYLRDVKDVHNLLYAFSPGGGFGGSAEQYLRTYPGDDFIDVLGFDVYDASASPTFLAGLVDDLGMVAGLADERGKISALTEFGITGGVQPDGSNSNLEWYTDVLDAITSDPAASRMAYMLTWANFGGTTSPYTPVDGEMLPDFLAFHDDPMTVFAPEVEGAFDRVTEPVAARPVVHLASPADGSRVAASPVTLRATVDVPGAERATLIVDDAGTAVELTAPADGGLWWTGTWELAPEELDNSTRSLTLEVVGGGSVAYSVPVSVVVGPRPELPAGVVDDFEGYGDDTALRSEYVQFNANTIGLARSADGAAVGDGDQALRFDYSFATQSYTGVGRQVAGDWSPFWDFEAWVDPDASGNRLVLQVIADGVAFEAYPSLAGDEPYLATIPFADWRPAPWDTAHADRRLDEATRAKISQFNVYVNAADGGATSGSLVLDGLRAVPGTPPPPVYADVPRSDPDYAAIAWLHDEVVDLGDAKGRFHPNRAMGADEAEAALRAYLPGAETDLPDELTRAALAERLWRLAGAPEPAAPAAFADVPASSSAADAVAWVVEQGVIAPASGTRFGVDAPVKRDQFARYLFAFDAVPRPVDPVVLFDFASGADGWAVASWESDPGTAVGRDGRLVVDAGPGGDWVSSSGSLDLTGRTALLLDVPATTGFDAKAALQLGSSWTWCETGQTGWVQDPRTGAEAVAIDLTTLSAECAAMLGDVRGINVFLNEGHHELDAIGAR</sequence>
<dbReference type="SUPFAM" id="SSF51445">
    <property type="entry name" value="(Trans)glycosidases"/>
    <property type="match status" value="1"/>
</dbReference>
<dbReference type="InterPro" id="IPR006311">
    <property type="entry name" value="TAT_signal"/>
</dbReference>
<evidence type="ECO:0000259" key="6">
    <source>
        <dbReference type="PROSITE" id="PS51272"/>
    </source>
</evidence>
<feature type="domain" description="GH26" evidence="7">
    <location>
        <begin position="58"/>
        <end position="400"/>
    </location>
</feature>
<dbReference type="InterPro" id="IPR001119">
    <property type="entry name" value="SLH_dom"/>
</dbReference>
<evidence type="ECO:0000313" key="8">
    <source>
        <dbReference type="EMBL" id="MFC4828316.1"/>
    </source>
</evidence>
<dbReference type="InterPro" id="IPR000805">
    <property type="entry name" value="Glyco_hydro_26"/>
</dbReference>
<keyword evidence="3 4" id="KW-0326">Glycosidase</keyword>
<dbReference type="GO" id="GO:0016787">
    <property type="term" value="F:hydrolase activity"/>
    <property type="evidence" value="ECO:0007669"/>
    <property type="project" value="UniProtKB-KW"/>
</dbReference>
<evidence type="ECO:0000256" key="2">
    <source>
        <dbReference type="ARBA" id="ARBA00022801"/>
    </source>
</evidence>
<feature type="active site" description="Nucleophile" evidence="4">
    <location>
        <position position="325"/>
    </location>
</feature>
<evidence type="ECO:0000259" key="7">
    <source>
        <dbReference type="PROSITE" id="PS51764"/>
    </source>
</evidence>